<dbReference type="Proteomes" id="UP000192247">
    <property type="component" value="Unassembled WGS sequence"/>
</dbReference>
<protein>
    <submittedName>
        <fullName evidence="4">Cuticle protein 16.8-like</fullName>
    </submittedName>
</protein>
<dbReference type="EMBL" id="MNPL01005418">
    <property type="protein sequence ID" value="OQR76031.1"/>
    <property type="molecule type" value="Genomic_DNA"/>
</dbReference>
<keyword evidence="3" id="KW-1133">Transmembrane helix</keyword>
<evidence type="ECO:0000256" key="2">
    <source>
        <dbReference type="PROSITE-ProRule" id="PRU00497"/>
    </source>
</evidence>
<keyword evidence="3" id="KW-0812">Transmembrane</keyword>
<name>A0A1V9XRF5_9ACAR</name>
<feature type="transmembrane region" description="Helical" evidence="3">
    <location>
        <begin position="30"/>
        <end position="52"/>
    </location>
</feature>
<evidence type="ECO:0000313" key="5">
    <source>
        <dbReference type="Proteomes" id="UP000192247"/>
    </source>
</evidence>
<dbReference type="PROSITE" id="PS51155">
    <property type="entry name" value="CHIT_BIND_RR_2"/>
    <property type="match status" value="1"/>
</dbReference>
<dbReference type="Pfam" id="PF00379">
    <property type="entry name" value="Chitin_bind_4"/>
    <property type="match status" value="1"/>
</dbReference>
<organism evidence="4 5">
    <name type="scientific">Tropilaelaps mercedesae</name>
    <dbReference type="NCBI Taxonomy" id="418985"/>
    <lineage>
        <taxon>Eukaryota</taxon>
        <taxon>Metazoa</taxon>
        <taxon>Ecdysozoa</taxon>
        <taxon>Arthropoda</taxon>
        <taxon>Chelicerata</taxon>
        <taxon>Arachnida</taxon>
        <taxon>Acari</taxon>
        <taxon>Parasitiformes</taxon>
        <taxon>Mesostigmata</taxon>
        <taxon>Gamasina</taxon>
        <taxon>Dermanyssoidea</taxon>
        <taxon>Laelapidae</taxon>
        <taxon>Tropilaelaps</taxon>
    </lineage>
</organism>
<proteinExistence type="predicted"/>
<sequence>MQDIVRRIISTTHSECDSYARYAAASTSLIYHQAFLCIVAVVAVGVHSGIVASTGLSSQFRAENGLANNNFGHDEAYPSGGSFRYEAGRSAGVKAGSYGLRDIDGRVRAISHVADGTGFRAAINTNGPGSAPSVPAAAACNAAPVVKVTTPVLVTPCTPNPLLLPLPLLLPTPLPWLMRLPSPLRPMPPLLSLLPWPVLPPLLLRLTTSPSSYPRRRR</sequence>
<reference evidence="4 5" key="1">
    <citation type="journal article" date="2017" name="Gigascience">
        <title>Draft genome of the honey bee ectoparasitic mite, Tropilaelaps mercedesae, is shaped by the parasitic life history.</title>
        <authorList>
            <person name="Dong X."/>
            <person name="Armstrong S.D."/>
            <person name="Xia D."/>
            <person name="Makepeace B.L."/>
            <person name="Darby A.C."/>
            <person name="Kadowaki T."/>
        </authorList>
    </citation>
    <scope>NUCLEOTIDE SEQUENCE [LARGE SCALE GENOMIC DNA]</scope>
    <source>
        <strain evidence="4">Wuxi-XJTLU</strain>
    </source>
</reference>
<evidence type="ECO:0000256" key="3">
    <source>
        <dbReference type="SAM" id="Phobius"/>
    </source>
</evidence>
<dbReference type="InterPro" id="IPR000618">
    <property type="entry name" value="Insect_cuticle"/>
</dbReference>
<dbReference type="AlphaFoldDB" id="A0A1V9XRF5"/>
<gene>
    <name evidence="4" type="ORF">BIW11_08032</name>
</gene>
<dbReference type="GO" id="GO:0062129">
    <property type="term" value="C:chitin-based extracellular matrix"/>
    <property type="evidence" value="ECO:0007669"/>
    <property type="project" value="TreeGrafter"/>
</dbReference>
<dbReference type="PANTHER" id="PTHR10380">
    <property type="entry name" value="CUTICLE PROTEIN"/>
    <property type="match status" value="1"/>
</dbReference>
<dbReference type="PANTHER" id="PTHR10380:SF173">
    <property type="entry name" value="CUTICULAR PROTEIN 47EF, ISOFORM C-RELATED"/>
    <property type="match status" value="1"/>
</dbReference>
<comment type="caution">
    <text evidence="4">The sequence shown here is derived from an EMBL/GenBank/DDBJ whole genome shotgun (WGS) entry which is preliminary data.</text>
</comment>
<evidence type="ECO:0000256" key="1">
    <source>
        <dbReference type="ARBA" id="ARBA00022460"/>
    </source>
</evidence>
<dbReference type="FunCoup" id="A0A1V9XRF5">
    <property type="interactions" value="45"/>
</dbReference>
<accession>A0A1V9XRF5</accession>
<keyword evidence="1 2" id="KW-0193">Cuticle</keyword>
<evidence type="ECO:0000313" key="4">
    <source>
        <dbReference type="EMBL" id="OQR76031.1"/>
    </source>
</evidence>
<dbReference type="InterPro" id="IPR050468">
    <property type="entry name" value="Cuticle_Struct_Prot"/>
</dbReference>
<dbReference type="GO" id="GO:0008010">
    <property type="term" value="F:structural constituent of chitin-based larval cuticle"/>
    <property type="evidence" value="ECO:0007669"/>
    <property type="project" value="TreeGrafter"/>
</dbReference>
<dbReference type="InParanoid" id="A0A1V9XRF5"/>
<keyword evidence="5" id="KW-1185">Reference proteome</keyword>
<keyword evidence="3" id="KW-0472">Membrane</keyword>